<sequence>MHRDEQKVLHCCTPPLRLHAGRRVRNAMAGGAGTAEPCNPGQLHRKLFADTPYLPSVHDNLSPFLDRLRPAAPAPLSSAGLPLLARLCPGLGYRCHLVSRSTKPISICARIKSALKLSHARVGIVRIHTSIRNHDLNTIHEEHLKCDTSL</sequence>
<evidence type="ECO:0000313" key="2">
    <source>
        <dbReference type="Proteomes" id="UP000800096"/>
    </source>
</evidence>
<dbReference type="AlphaFoldDB" id="A0A6A5QGY8"/>
<reference evidence="1" key="1">
    <citation type="journal article" date="2020" name="Stud. Mycol.">
        <title>101 Dothideomycetes genomes: a test case for predicting lifestyles and emergence of pathogens.</title>
        <authorList>
            <person name="Haridas S."/>
            <person name="Albert R."/>
            <person name="Binder M."/>
            <person name="Bloem J."/>
            <person name="Labutti K."/>
            <person name="Salamov A."/>
            <person name="Andreopoulos B."/>
            <person name="Baker S."/>
            <person name="Barry K."/>
            <person name="Bills G."/>
            <person name="Bluhm B."/>
            <person name="Cannon C."/>
            <person name="Castanera R."/>
            <person name="Culley D."/>
            <person name="Daum C."/>
            <person name="Ezra D."/>
            <person name="Gonzalez J."/>
            <person name="Henrissat B."/>
            <person name="Kuo A."/>
            <person name="Liang C."/>
            <person name="Lipzen A."/>
            <person name="Lutzoni F."/>
            <person name="Magnuson J."/>
            <person name="Mondo S."/>
            <person name="Nolan M."/>
            <person name="Ohm R."/>
            <person name="Pangilinan J."/>
            <person name="Park H.-J."/>
            <person name="Ramirez L."/>
            <person name="Alfaro M."/>
            <person name="Sun H."/>
            <person name="Tritt A."/>
            <person name="Yoshinaga Y."/>
            <person name="Zwiers L.-H."/>
            <person name="Turgeon B."/>
            <person name="Goodwin S."/>
            <person name="Spatafora J."/>
            <person name="Crous P."/>
            <person name="Grigoriev I."/>
        </authorList>
    </citation>
    <scope>NUCLEOTIDE SEQUENCE</scope>
    <source>
        <strain evidence="1">HMLAC05119</strain>
    </source>
</reference>
<name>A0A6A5QGY8_AMPQU</name>
<protein>
    <submittedName>
        <fullName evidence="1">Uncharacterized protein</fullName>
    </submittedName>
</protein>
<keyword evidence="2" id="KW-1185">Reference proteome</keyword>
<proteinExistence type="predicted"/>
<evidence type="ECO:0000313" key="1">
    <source>
        <dbReference type="EMBL" id="KAF1915021.1"/>
    </source>
</evidence>
<accession>A0A6A5QGY8</accession>
<organism evidence="1 2">
    <name type="scientific">Ampelomyces quisqualis</name>
    <name type="common">Powdery mildew agent</name>
    <dbReference type="NCBI Taxonomy" id="50730"/>
    <lineage>
        <taxon>Eukaryota</taxon>
        <taxon>Fungi</taxon>
        <taxon>Dikarya</taxon>
        <taxon>Ascomycota</taxon>
        <taxon>Pezizomycotina</taxon>
        <taxon>Dothideomycetes</taxon>
        <taxon>Pleosporomycetidae</taxon>
        <taxon>Pleosporales</taxon>
        <taxon>Pleosporineae</taxon>
        <taxon>Phaeosphaeriaceae</taxon>
        <taxon>Ampelomyces</taxon>
    </lineage>
</organism>
<dbReference type="Proteomes" id="UP000800096">
    <property type="component" value="Unassembled WGS sequence"/>
</dbReference>
<gene>
    <name evidence="1" type="ORF">BDU57DRAFT_259822</name>
</gene>
<dbReference type="EMBL" id="ML979136">
    <property type="protein sequence ID" value="KAF1915021.1"/>
    <property type="molecule type" value="Genomic_DNA"/>
</dbReference>